<keyword evidence="2" id="KW-1185">Reference proteome</keyword>
<protein>
    <submittedName>
        <fullName evidence="1">Uncharacterized protein</fullName>
    </submittedName>
</protein>
<name>A0A1Y2A277_9PLEO</name>
<gene>
    <name evidence="1" type="ORF">BCR34DRAFT_637033</name>
</gene>
<organism evidence="1 2">
    <name type="scientific">Clohesyomyces aquaticus</name>
    <dbReference type="NCBI Taxonomy" id="1231657"/>
    <lineage>
        <taxon>Eukaryota</taxon>
        <taxon>Fungi</taxon>
        <taxon>Dikarya</taxon>
        <taxon>Ascomycota</taxon>
        <taxon>Pezizomycotina</taxon>
        <taxon>Dothideomycetes</taxon>
        <taxon>Pleosporomycetidae</taxon>
        <taxon>Pleosporales</taxon>
        <taxon>Lindgomycetaceae</taxon>
        <taxon>Clohesyomyces</taxon>
    </lineage>
</organism>
<comment type="caution">
    <text evidence="1">The sequence shown here is derived from an EMBL/GenBank/DDBJ whole genome shotgun (WGS) entry which is preliminary data.</text>
</comment>
<proteinExistence type="predicted"/>
<evidence type="ECO:0000313" key="2">
    <source>
        <dbReference type="Proteomes" id="UP000193144"/>
    </source>
</evidence>
<dbReference type="Proteomes" id="UP000193144">
    <property type="component" value="Unassembled WGS sequence"/>
</dbReference>
<dbReference type="AlphaFoldDB" id="A0A1Y2A277"/>
<accession>A0A1Y2A277</accession>
<evidence type="ECO:0000313" key="1">
    <source>
        <dbReference type="EMBL" id="ORY16554.1"/>
    </source>
</evidence>
<sequence>MSSIADLAAKRGIPVARVQKYLCPFLKPDQELQALKSVFHKTIATSKRKVEIAERTFEEHDPRRHSKVAEYQFHQQLLSILELFGEDMKVQAGRIIDAMEQVKDWNSTSDDMLSFFEEAYKKELNEYKHRTLVYGKQITDLVVKFDPAEGLEAKSYVADIIDALNKSHGSRIGPENPRLYVTSAAMLLPSLLTPSSMHSSRRASLGSRTLDAFLLFSDVGPRRRIFCSVISTPYPHLHLHPTHTAITAIFSIPPAILIKPMLREDTTHTRISGRRLTKMPVQSKIDQYFAYQNLKESHPLDLALQDPAAKQCLSVLAEWQQRTEFHRSQFEAYAEITSRGHKEMQQAGLNTEAKVAEQRKEAVAKQLMLIKKRLYWLKNNTKTFLQALNALAVELAKDKPQRSCQALHPIFELLVSLQEAVELLQFAAVSRMVTDLQDDVPEVAYVLASPIMMRDPDLDVRFQEYSKRLGAGWADDILARALN</sequence>
<reference evidence="1 2" key="1">
    <citation type="submission" date="2016-07" db="EMBL/GenBank/DDBJ databases">
        <title>Pervasive Adenine N6-methylation of Active Genes in Fungi.</title>
        <authorList>
            <consortium name="DOE Joint Genome Institute"/>
            <person name="Mondo S.J."/>
            <person name="Dannebaum R.O."/>
            <person name="Kuo R.C."/>
            <person name="Labutti K."/>
            <person name="Haridas S."/>
            <person name="Kuo A."/>
            <person name="Salamov A."/>
            <person name="Ahrendt S.R."/>
            <person name="Lipzen A."/>
            <person name="Sullivan W."/>
            <person name="Andreopoulos W.B."/>
            <person name="Clum A."/>
            <person name="Lindquist E."/>
            <person name="Daum C."/>
            <person name="Ramamoorthy G.K."/>
            <person name="Gryganskyi A."/>
            <person name="Culley D."/>
            <person name="Magnuson J.K."/>
            <person name="James T.Y."/>
            <person name="O'Malley M.A."/>
            <person name="Stajich J.E."/>
            <person name="Spatafora J.W."/>
            <person name="Visel A."/>
            <person name="Grigoriev I.V."/>
        </authorList>
    </citation>
    <scope>NUCLEOTIDE SEQUENCE [LARGE SCALE GENOMIC DNA]</scope>
    <source>
        <strain evidence="1 2">CBS 115471</strain>
    </source>
</reference>
<dbReference type="EMBL" id="MCFA01000017">
    <property type="protein sequence ID" value="ORY16554.1"/>
    <property type="molecule type" value="Genomic_DNA"/>
</dbReference>